<name>A0ABD2YQA3_9GENT</name>
<protein>
    <submittedName>
        <fullName evidence="3">Uncharacterized protein</fullName>
    </submittedName>
</protein>
<organism evidence="3 4">
    <name type="scientific">Cinchona calisaya</name>
    <dbReference type="NCBI Taxonomy" id="153742"/>
    <lineage>
        <taxon>Eukaryota</taxon>
        <taxon>Viridiplantae</taxon>
        <taxon>Streptophyta</taxon>
        <taxon>Embryophyta</taxon>
        <taxon>Tracheophyta</taxon>
        <taxon>Spermatophyta</taxon>
        <taxon>Magnoliopsida</taxon>
        <taxon>eudicotyledons</taxon>
        <taxon>Gunneridae</taxon>
        <taxon>Pentapetalae</taxon>
        <taxon>asterids</taxon>
        <taxon>lamiids</taxon>
        <taxon>Gentianales</taxon>
        <taxon>Rubiaceae</taxon>
        <taxon>Cinchonoideae</taxon>
        <taxon>Cinchoneae</taxon>
        <taxon>Cinchona</taxon>
    </lineage>
</organism>
<keyword evidence="4" id="KW-1185">Reference proteome</keyword>
<sequence length="136" mass="14048">MATFCFLVALIVAFLLVSPSLSFTISTTSQLKKNTTPTISSAPTILPADPPLSPYTELSPEIAPLLPAPGSTTIPTIPSNPSPNPDEVSSVDPDSAFAPSGSLPASSAVNLSPRKSLKVLKLSSFMTLLVVQALSL</sequence>
<dbReference type="InterPro" id="IPR039346">
    <property type="entry name" value="AGP25/26"/>
</dbReference>
<accession>A0ABD2YQA3</accession>
<dbReference type="EMBL" id="JBJUIK010000013">
    <property type="protein sequence ID" value="KAL3508037.1"/>
    <property type="molecule type" value="Genomic_DNA"/>
</dbReference>
<evidence type="ECO:0000313" key="3">
    <source>
        <dbReference type="EMBL" id="KAL3508037.1"/>
    </source>
</evidence>
<dbReference type="Proteomes" id="UP001630127">
    <property type="component" value="Unassembled WGS sequence"/>
</dbReference>
<proteinExistence type="predicted"/>
<feature type="region of interest" description="Disordered" evidence="1">
    <location>
        <begin position="67"/>
        <end position="108"/>
    </location>
</feature>
<evidence type="ECO:0000313" key="4">
    <source>
        <dbReference type="Proteomes" id="UP001630127"/>
    </source>
</evidence>
<feature type="signal peptide" evidence="2">
    <location>
        <begin position="1"/>
        <end position="22"/>
    </location>
</feature>
<dbReference type="PANTHER" id="PTHR35725">
    <property type="entry name" value="CLASSICAL ARABINOGALACTAN PROTEIN 26"/>
    <property type="match status" value="1"/>
</dbReference>
<dbReference type="AlphaFoldDB" id="A0ABD2YQA3"/>
<evidence type="ECO:0000256" key="1">
    <source>
        <dbReference type="SAM" id="MobiDB-lite"/>
    </source>
</evidence>
<reference evidence="3 4" key="1">
    <citation type="submission" date="2024-11" db="EMBL/GenBank/DDBJ databases">
        <title>A near-complete genome assembly of Cinchona calisaya.</title>
        <authorList>
            <person name="Lian D.C."/>
            <person name="Zhao X.W."/>
            <person name="Wei L."/>
        </authorList>
    </citation>
    <scope>NUCLEOTIDE SEQUENCE [LARGE SCALE GENOMIC DNA]</scope>
    <source>
        <tissue evidence="3">Nenye</tissue>
    </source>
</reference>
<evidence type="ECO:0000256" key="2">
    <source>
        <dbReference type="SAM" id="SignalP"/>
    </source>
</evidence>
<dbReference type="PANTHER" id="PTHR35725:SF3">
    <property type="entry name" value="CLASSICAL ARABINOGALACTAN PROTEIN 25"/>
    <property type="match status" value="1"/>
</dbReference>
<gene>
    <name evidence="3" type="ORF">ACH5RR_033419</name>
</gene>
<comment type="caution">
    <text evidence="3">The sequence shown here is derived from an EMBL/GenBank/DDBJ whole genome shotgun (WGS) entry which is preliminary data.</text>
</comment>
<keyword evidence="2" id="KW-0732">Signal</keyword>
<feature type="chain" id="PRO_5044803481" evidence="2">
    <location>
        <begin position="23"/>
        <end position="136"/>
    </location>
</feature>